<dbReference type="Proteomes" id="UP000593567">
    <property type="component" value="Unassembled WGS sequence"/>
</dbReference>
<gene>
    <name evidence="1" type="ORF">EB796_017406</name>
</gene>
<evidence type="ECO:0000313" key="2">
    <source>
        <dbReference type="Proteomes" id="UP000593567"/>
    </source>
</evidence>
<sequence length="590" mass="66131">MVAEDTESFLEPNPLDAFSTAEIKQLADIGDKKRYMLKEVDTDEILILEIVKSRGITFAKNVFGDVIFRCKGNITALDGKLTLQTQNSKLVGRVENQRLMRDVKTDDLYAVALNKFKSKGIHYYDVSGPMSFDEYYNDELDDHEKVGFISIAKDQVALGVNDLQESSVVKALVIVRAVQLLTSEFKAHVTDTAVFPEYINPVLPFQRLGCLENVDSIVLENLGIDSSCAVNHYSAKASDGNVNLTFDYSPRDNFVMLVNESGLEQCRALNFGKSCDTEIKLHGKRTLGYLRQDRCHINNSMLEIRQDREYCNSAIKVYTDSGHCIAQISKEVILENHVVNVKLEKILNSCEKGVMLFVALDFAIKNNLSTNGTCKSVPRPLKQNMLTKKTSTLMNSSLATLSVATISKVGQKPETGIHFYEVQDAEKLDRVCLVLEVKQRPGQMDGEVKDSSGKLLSVACGLWGEADRDLCIYSDTGALLGVVVNDLFYEGATEVMRVEKFPDPEQTQDSYSQEMEHPMVFQVGSSFNNQVLAQVRGCGSEVQVLFSPDEKDHDAKRKALILCYAFKLAFNEFHIYKEQMASLEYEYDVK</sequence>
<accession>A0A7J7JDD0</accession>
<name>A0A7J7JDD0_BUGNE</name>
<dbReference type="AlphaFoldDB" id="A0A7J7JDD0"/>
<organism evidence="1 2">
    <name type="scientific">Bugula neritina</name>
    <name type="common">Brown bryozoan</name>
    <name type="synonym">Sertularia neritina</name>
    <dbReference type="NCBI Taxonomy" id="10212"/>
    <lineage>
        <taxon>Eukaryota</taxon>
        <taxon>Metazoa</taxon>
        <taxon>Spiralia</taxon>
        <taxon>Lophotrochozoa</taxon>
        <taxon>Bryozoa</taxon>
        <taxon>Gymnolaemata</taxon>
        <taxon>Cheilostomatida</taxon>
        <taxon>Flustrina</taxon>
        <taxon>Buguloidea</taxon>
        <taxon>Bugulidae</taxon>
        <taxon>Bugula</taxon>
    </lineage>
</organism>
<comment type="caution">
    <text evidence="1">The sequence shown here is derived from an EMBL/GenBank/DDBJ whole genome shotgun (WGS) entry which is preliminary data.</text>
</comment>
<protein>
    <submittedName>
        <fullName evidence="1">Uncharacterized protein</fullName>
    </submittedName>
</protein>
<reference evidence="1" key="1">
    <citation type="submission" date="2020-06" db="EMBL/GenBank/DDBJ databases">
        <title>Draft genome of Bugula neritina, a colonial animal packing powerful symbionts and potential medicines.</title>
        <authorList>
            <person name="Rayko M."/>
        </authorList>
    </citation>
    <scope>NUCLEOTIDE SEQUENCE [LARGE SCALE GENOMIC DNA]</scope>
    <source>
        <strain evidence="1">Kwan_BN1</strain>
    </source>
</reference>
<keyword evidence="2" id="KW-1185">Reference proteome</keyword>
<proteinExistence type="predicted"/>
<dbReference type="EMBL" id="VXIV02002595">
    <property type="protein sequence ID" value="KAF6024292.1"/>
    <property type="molecule type" value="Genomic_DNA"/>
</dbReference>
<evidence type="ECO:0000313" key="1">
    <source>
        <dbReference type="EMBL" id="KAF6024292.1"/>
    </source>
</evidence>